<keyword evidence="6" id="KW-1185">Reference proteome</keyword>
<evidence type="ECO:0000256" key="1">
    <source>
        <dbReference type="ARBA" id="ARBA00022443"/>
    </source>
</evidence>
<dbReference type="SMART" id="SM00326">
    <property type="entry name" value="SH3"/>
    <property type="match status" value="1"/>
</dbReference>
<dbReference type="CDD" id="cd00174">
    <property type="entry name" value="SH3"/>
    <property type="match status" value="1"/>
</dbReference>
<evidence type="ECO:0000256" key="2">
    <source>
        <dbReference type="PROSITE-ProRule" id="PRU00192"/>
    </source>
</evidence>
<dbReference type="SUPFAM" id="SSF50044">
    <property type="entry name" value="SH3-domain"/>
    <property type="match status" value="1"/>
</dbReference>
<feature type="compositionally biased region" description="Polar residues" evidence="3">
    <location>
        <begin position="7"/>
        <end position="19"/>
    </location>
</feature>
<dbReference type="Proteomes" id="UP001479436">
    <property type="component" value="Unassembled WGS sequence"/>
</dbReference>
<dbReference type="PROSITE" id="PS50002">
    <property type="entry name" value="SH3"/>
    <property type="match status" value="1"/>
</dbReference>
<dbReference type="Pfam" id="PF00018">
    <property type="entry name" value="SH3_1"/>
    <property type="match status" value="1"/>
</dbReference>
<evidence type="ECO:0000259" key="4">
    <source>
        <dbReference type="PROSITE" id="PS50002"/>
    </source>
</evidence>
<evidence type="ECO:0000313" key="5">
    <source>
        <dbReference type="EMBL" id="KAK9768804.1"/>
    </source>
</evidence>
<comment type="caution">
    <text evidence="5">The sequence shown here is derived from an EMBL/GenBank/DDBJ whole genome shotgun (WGS) entry which is preliminary data.</text>
</comment>
<gene>
    <name evidence="5" type="primary">NBP2_1</name>
    <name evidence="5" type="ORF">K7432_000322</name>
</gene>
<dbReference type="PRINTS" id="PR00452">
    <property type="entry name" value="SH3DOMAIN"/>
</dbReference>
<dbReference type="InterPro" id="IPR001452">
    <property type="entry name" value="SH3_domain"/>
</dbReference>
<protein>
    <submittedName>
        <fullName evidence="5">HOG (High osmolarity glycerol) pathway protein</fullName>
    </submittedName>
</protein>
<proteinExistence type="predicted"/>
<keyword evidence="1 2" id="KW-0728">SH3 domain</keyword>
<dbReference type="InterPro" id="IPR036028">
    <property type="entry name" value="SH3-like_dom_sf"/>
</dbReference>
<dbReference type="EMBL" id="JASJQH010000005">
    <property type="protein sequence ID" value="KAK9768804.1"/>
    <property type="molecule type" value="Genomic_DNA"/>
</dbReference>
<evidence type="ECO:0000256" key="3">
    <source>
        <dbReference type="SAM" id="MobiDB-lite"/>
    </source>
</evidence>
<sequence>MTHLRNENVQVTNDRSTFTFEKKSKENEVDSPFKSSTVKEGNQSIAKTDSHNDFKVDQGFSSSSSSGETTDLKIRDFAFGHSDPRHWGEYGKDVDIGSQGLSKAIALYDFEAENPSELSFMQDDILTIQHKQCAGWLVGFKVEEKVGLIPESFVRFIN</sequence>
<feature type="compositionally biased region" description="Polar residues" evidence="3">
    <location>
        <begin position="33"/>
        <end position="47"/>
    </location>
</feature>
<evidence type="ECO:0000313" key="6">
    <source>
        <dbReference type="Proteomes" id="UP001479436"/>
    </source>
</evidence>
<organism evidence="5 6">
    <name type="scientific">Basidiobolus ranarum</name>
    <dbReference type="NCBI Taxonomy" id="34480"/>
    <lineage>
        <taxon>Eukaryota</taxon>
        <taxon>Fungi</taxon>
        <taxon>Fungi incertae sedis</taxon>
        <taxon>Zoopagomycota</taxon>
        <taxon>Entomophthoromycotina</taxon>
        <taxon>Basidiobolomycetes</taxon>
        <taxon>Basidiobolales</taxon>
        <taxon>Basidiobolaceae</taxon>
        <taxon>Basidiobolus</taxon>
    </lineage>
</organism>
<name>A0ABR2X4U6_9FUNG</name>
<feature type="domain" description="SH3" evidence="4">
    <location>
        <begin position="99"/>
        <end position="158"/>
    </location>
</feature>
<dbReference type="Gene3D" id="2.30.30.40">
    <property type="entry name" value="SH3 Domains"/>
    <property type="match status" value="1"/>
</dbReference>
<feature type="region of interest" description="Disordered" evidence="3">
    <location>
        <begin position="1"/>
        <end position="69"/>
    </location>
</feature>
<accession>A0ABR2X4U6</accession>
<reference evidence="5 6" key="1">
    <citation type="submission" date="2023-04" db="EMBL/GenBank/DDBJ databases">
        <title>Genome of Basidiobolus ranarum AG-B5.</title>
        <authorList>
            <person name="Stajich J.E."/>
            <person name="Carter-House D."/>
            <person name="Gryganskyi A."/>
        </authorList>
    </citation>
    <scope>NUCLEOTIDE SEQUENCE [LARGE SCALE GENOMIC DNA]</scope>
    <source>
        <strain evidence="5 6">AG-B5</strain>
    </source>
</reference>